<dbReference type="InterPro" id="IPR029044">
    <property type="entry name" value="Nucleotide-diphossugar_trans"/>
</dbReference>
<comment type="caution">
    <text evidence="3">The sequence shown here is derived from an EMBL/GenBank/DDBJ whole genome shotgun (WGS) entry which is preliminary data.</text>
</comment>
<dbReference type="InterPro" id="IPR001173">
    <property type="entry name" value="Glyco_trans_2-like"/>
</dbReference>
<gene>
    <name evidence="3" type="ORF">IFO66_22095</name>
</gene>
<dbReference type="CDD" id="cd04196">
    <property type="entry name" value="GT_2_like_d"/>
    <property type="match status" value="1"/>
</dbReference>
<proteinExistence type="inferred from homology"/>
<keyword evidence="4" id="KW-1185">Reference proteome</keyword>
<dbReference type="RefSeq" id="WP_192027200.1">
    <property type="nucleotide sequence ID" value="NZ_JACYTN010000033.1"/>
</dbReference>
<comment type="similarity">
    <text evidence="1">Belongs to the glycosyltransferase 2 family.</text>
</comment>
<dbReference type="Gene3D" id="3.90.550.10">
    <property type="entry name" value="Spore Coat Polysaccharide Biosynthesis Protein SpsA, Chain A"/>
    <property type="match status" value="1"/>
</dbReference>
<dbReference type="Pfam" id="PF00535">
    <property type="entry name" value="Glycos_transf_2"/>
    <property type="match status" value="1"/>
</dbReference>
<sequence length="305" mass="35470">MSGVQVLLSTYNGERYIRQQLDSIIEQTYPNIVILIRDDGSTDSTIPVIESYMESYPGKIRLILGGNKGVVRSFMELLQASDSVYDYYCFCDQDDIWLPDKVQRSVSKIGVKDQPTMFFTSTQMVDHRLNKLNIWPTPPLRQPSFNNALIQNIAVGATITINKKARELLIQKQVDDSALLMHDWWAYLCLSALGEVLYDAEPSILYRQHENNVVGGNVSRWEIVGKKWASFRKHKGKRLLVRQAQEFSKHYSHLLDAHKQEQLQWFLASRPSLLQRYQYLKKCKLYRQSSLEQRLFQILIMIGYI</sequence>
<protein>
    <submittedName>
        <fullName evidence="3">Glycosyltransferase family 2 protein</fullName>
    </submittedName>
</protein>
<evidence type="ECO:0000259" key="2">
    <source>
        <dbReference type="Pfam" id="PF00535"/>
    </source>
</evidence>
<dbReference type="PANTHER" id="PTHR22916">
    <property type="entry name" value="GLYCOSYLTRANSFERASE"/>
    <property type="match status" value="1"/>
</dbReference>
<feature type="domain" description="Glycosyltransferase 2-like" evidence="2">
    <location>
        <begin position="6"/>
        <end position="110"/>
    </location>
</feature>
<evidence type="ECO:0000313" key="4">
    <source>
        <dbReference type="Proteomes" id="UP000634529"/>
    </source>
</evidence>
<dbReference type="SUPFAM" id="SSF53448">
    <property type="entry name" value="Nucleotide-diphospho-sugar transferases"/>
    <property type="match status" value="1"/>
</dbReference>
<dbReference type="EMBL" id="JACYTN010000033">
    <property type="protein sequence ID" value="MBD8500982.1"/>
    <property type="molecule type" value="Genomic_DNA"/>
</dbReference>
<accession>A0ABR9B3X6</accession>
<name>A0ABR9B3X6_9BACL</name>
<organism evidence="3 4">
    <name type="scientific">Paenibacillus arenosi</name>
    <dbReference type="NCBI Taxonomy" id="2774142"/>
    <lineage>
        <taxon>Bacteria</taxon>
        <taxon>Bacillati</taxon>
        <taxon>Bacillota</taxon>
        <taxon>Bacilli</taxon>
        <taxon>Bacillales</taxon>
        <taxon>Paenibacillaceae</taxon>
        <taxon>Paenibacillus</taxon>
    </lineage>
</organism>
<evidence type="ECO:0000313" key="3">
    <source>
        <dbReference type="EMBL" id="MBD8500982.1"/>
    </source>
</evidence>
<evidence type="ECO:0000256" key="1">
    <source>
        <dbReference type="ARBA" id="ARBA00006739"/>
    </source>
</evidence>
<dbReference type="Proteomes" id="UP000634529">
    <property type="component" value="Unassembled WGS sequence"/>
</dbReference>
<dbReference type="PANTHER" id="PTHR22916:SF3">
    <property type="entry name" value="UDP-GLCNAC:BETAGAL BETA-1,3-N-ACETYLGLUCOSAMINYLTRANSFERASE-LIKE PROTEIN 1"/>
    <property type="match status" value="1"/>
</dbReference>
<reference evidence="3 4" key="1">
    <citation type="submission" date="2020-09" db="EMBL/GenBank/DDBJ databases">
        <title>Paenibacillus sp. CAU 1523 isolated from sand of Haeundae Beach.</title>
        <authorList>
            <person name="Kim W."/>
        </authorList>
    </citation>
    <scope>NUCLEOTIDE SEQUENCE [LARGE SCALE GENOMIC DNA]</scope>
    <source>
        <strain evidence="3 4">CAU 1523</strain>
    </source>
</reference>